<evidence type="ECO:0000256" key="7">
    <source>
        <dbReference type="ARBA" id="ARBA00023134"/>
    </source>
</evidence>
<dbReference type="InterPro" id="IPR050100">
    <property type="entry name" value="TRAFAC_GTPase_members"/>
</dbReference>
<keyword evidence="11" id="KW-1185">Reference proteome</keyword>
<dbReference type="PROSITE" id="PS51722">
    <property type="entry name" value="G_TR_2"/>
    <property type="match status" value="1"/>
</dbReference>
<dbReference type="Gene3D" id="3.40.50.300">
    <property type="entry name" value="P-loop containing nucleotide triphosphate hydrolases"/>
    <property type="match status" value="1"/>
</dbReference>
<dbReference type="PRINTS" id="PR00315">
    <property type="entry name" value="ELONGATNFCT"/>
</dbReference>
<evidence type="ECO:0000256" key="1">
    <source>
        <dbReference type="ARBA" id="ARBA00004496"/>
    </source>
</evidence>
<reference evidence="12" key="1">
    <citation type="submission" date="2022-11" db="UniProtKB">
        <authorList>
            <consortium name="WormBaseParasite"/>
        </authorList>
    </citation>
    <scope>IDENTIFICATION</scope>
</reference>
<name>A0A914ULV7_9BILA</name>
<keyword evidence="7" id="KW-0342">GTP-binding</keyword>
<dbReference type="GO" id="GO:0005525">
    <property type="term" value="F:GTP binding"/>
    <property type="evidence" value="ECO:0007669"/>
    <property type="project" value="UniProtKB-KW"/>
</dbReference>
<accession>A0A914ULV7</accession>
<evidence type="ECO:0000259" key="10">
    <source>
        <dbReference type="PROSITE" id="PS51722"/>
    </source>
</evidence>
<dbReference type="InterPro" id="IPR000795">
    <property type="entry name" value="T_Tr_GTP-bd_dom"/>
</dbReference>
<evidence type="ECO:0000256" key="3">
    <source>
        <dbReference type="ARBA" id="ARBA00022553"/>
    </source>
</evidence>
<dbReference type="GO" id="GO:0003924">
    <property type="term" value="F:GTPase activity"/>
    <property type="evidence" value="ECO:0007669"/>
    <property type="project" value="InterPro"/>
</dbReference>
<proteinExistence type="predicted"/>
<feature type="compositionally biased region" description="Basic and acidic residues" evidence="9">
    <location>
        <begin position="175"/>
        <end position="184"/>
    </location>
</feature>
<feature type="region of interest" description="Disordered" evidence="9">
    <location>
        <begin position="141"/>
        <end position="234"/>
    </location>
</feature>
<keyword evidence="2" id="KW-0963">Cytoplasm</keyword>
<dbReference type="GO" id="GO:0005737">
    <property type="term" value="C:cytoplasm"/>
    <property type="evidence" value="ECO:0007669"/>
    <property type="project" value="UniProtKB-SubCell"/>
</dbReference>
<comment type="catalytic activity">
    <reaction evidence="8">
        <text>GTP + H2O = GDP + phosphate + H(+)</text>
        <dbReference type="Rhea" id="RHEA:19669"/>
        <dbReference type="ChEBI" id="CHEBI:15377"/>
        <dbReference type="ChEBI" id="CHEBI:15378"/>
        <dbReference type="ChEBI" id="CHEBI:37565"/>
        <dbReference type="ChEBI" id="CHEBI:43474"/>
        <dbReference type="ChEBI" id="CHEBI:58189"/>
    </reaction>
    <physiologicalReaction direction="left-to-right" evidence="8">
        <dbReference type="Rhea" id="RHEA:19670"/>
    </physiologicalReaction>
</comment>
<evidence type="ECO:0000256" key="6">
    <source>
        <dbReference type="ARBA" id="ARBA00022917"/>
    </source>
</evidence>
<evidence type="ECO:0000256" key="8">
    <source>
        <dbReference type="ARBA" id="ARBA00049117"/>
    </source>
</evidence>
<protein>
    <submittedName>
        <fullName evidence="12">Tr-type G domain-containing protein</fullName>
    </submittedName>
</protein>
<dbReference type="SUPFAM" id="SSF52540">
    <property type="entry name" value="P-loop containing nucleoside triphosphate hydrolases"/>
    <property type="match status" value="1"/>
</dbReference>
<dbReference type="FunFam" id="3.40.50.300:FF:000204">
    <property type="entry name" value="Translation elongation factor Tu"/>
    <property type="match status" value="1"/>
</dbReference>
<dbReference type="InterPro" id="IPR027417">
    <property type="entry name" value="P-loop_NTPase"/>
</dbReference>
<dbReference type="Pfam" id="PF00009">
    <property type="entry name" value="GTP_EFTU"/>
    <property type="match status" value="1"/>
</dbReference>
<keyword evidence="4" id="KW-0547">Nucleotide-binding</keyword>
<keyword evidence="5" id="KW-0378">Hydrolase</keyword>
<evidence type="ECO:0000256" key="5">
    <source>
        <dbReference type="ARBA" id="ARBA00022801"/>
    </source>
</evidence>
<dbReference type="AlphaFoldDB" id="A0A914ULV7"/>
<dbReference type="CDD" id="cd01883">
    <property type="entry name" value="EF1_alpha"/>
    <property type="match status" value="1"/>
</dbReference>
<feature type="compositionally biased region" description="Low complexity" evidence="9">
    <location>
        <begin position="155"/>
        <end position="169"/>
    </location>
</feature>
<feature type="compositionally biased region" description="Polar residues" evidence="9">
    <location>
        <begin position="190"/>
        <end position="228"/>
    </location>
</feature>
<evidence type="ECO:0000313" key="11">
    <source>
        <dbReference type="Proteomes" id="UP000887566"/>
    </source>
</evidence>
<evidence type="ECO:0000256" key="9">
    <source>
        <dbReference type="SAM" id="MobiDB-lite"/>
    </source>
</evidence>
<dbReference type="WBParaSite" id="PSAMB.scaffold11025size3657.g33805.t1">
    <property type="protein sequence ID" value="PSAMB.scaffold11025size3657.g33805.t1"/>
    <property type="gene ID" value="PSAMB.scaffold11025size3657.g33805"/>
</dbReference>
<feature type="region of interest" description="Disordered" evidence="9">
    <location>
        <begin position="1"/>
        <end position="36"/>
    </location>
</feature>
<dbReference type="PANTHER" id="PTHR23115">
    <property type="entry name" value="TRANSLATION FACTOR"/>
    <property type="match status" value="1"/>
</dbReference>
<organism evidence="11 12">
    <name type="scientific">Plectus sambesii</name>
    <dbReference type="NCBI Taxonomy" id="2011161"/>
    <lineage>
        <taxon>Eukaryota</taxon>
        <taxon>Metazoa</taxon>
        <taxon>Ecdysozoa</taxon>
        <taxon>Nematoda</taxon>
        <taxon>Chromadorea</taxon>
        <taxon>Plectida</taxon>
        <taxon>Plectina</taxon>
        <taxon>Plectoidea</taxon>
        <taxon>Plectidae</taxon>
        <taxon>Plectus</taxon>
    </lineage>
</organism>
<comment type="subcellular location">
    <subcellularLocation>
        <location evidence="1">Cytoplasm</location>
    </subcellularLocation>
</comment>
<evidence type="ECO:0000256" key="4">
    <source>
        <dbReference type="ARBA" id="ARBA00022741"/>
    </source>
</evidence>
<evidence type="ECO:0000256" key="2">
    <source>
        <dbReference type="ARBA" id="ARBA00022490"/>
    </source>
</evidence>
<dbReference type="Proteomes" id="UP000887566">
    <property type="component" value="Unplaced"/>
</dbReference>
<feature type="region of interest" description="Disordered" evidence="9">
    <location>
        <begin position="96"/>
        <end position="116"/>
    </location>
</feature>
<feature type="domain" description="Tr-type G" evidence="10">
    <location>
        <begin position="237"/>
        <end position="403"/>
    </location>
</feature>
<dbReference type="GO" id="GO:0006412">
    <property type="term" value="P:translation"/>
    <property type="evidence" value="ECO:0007669"/>
    <property type="project" value="UniProtKB-KW"/>
</dbReference>
<sequence>MARHRNFHNIDLDDERDDDYSYGRSVEEDNAPMSPTTAQFIYRRRRLTSSTSGGTKLSEFISEEDAADYAADYALDYDDALEAEAAGRISDHQPMFHLDDDQAAGPTSSAVNPFFPPGLEPRLAASASTPVAVSTPITVSTPASVGKRRPQEGESSAVSSSKADSSARATNLPLEHLKIADKTPTRHNSKSPSRTGKQQQPNVLTPNSSSQRLTQLPNSSSTPTFSSRTLRRPTGTKPMINMVVVGHVDAGKSTLMGHMLYLLGAVDQRTIHKYKQESQRSGKASFAFAWVLDETEEERERGVTMDIAKTTFDTDSKHVVLLDAPGHKDFIPNMITGAAQADAGLLVVNATRGEFETGFDQGGQTREHAMLLRSLGVAQLAVAVNKLDTIEWSQERFDAISET</sequence>
<keyword evidence="3" id="KW-0597">Phosphoprotein</keyword>
<keyword evidence="6" id="KW-0648">Protein biosynthesis</keyword>
<evidence type="ECO:0000313" key="12">
    <source>
        <dbReference type="WBParaSite" id="PSAMB.scaffold11025size3657.g33805.t1"/>
    </source>
</evidence>